<protein>
    <submittedName>
        <fullName evidence="1">Uncharacterized protein</fullName>
    </submittedName>
</protein>
<organism evidence="1 2">
    <name type="scientific">Trichogramma brassicae</name>
    <dbReference type="NCBI Taxonomy" id="86971"/>
    <lineage>
        <taxon>Eukaryota</taxon>
        <taxon>Metazoa</taxon>
        <taxon>Ecdysozoa</taxon>
        <taxon>Arthropoda</taxon>
        <taxon>Hexapoda</taxon>
        <taxon>Insecta</taxon>
        <taxon>Pterygota</taxon>
        <taxon>Neoptera</taxon>
        <taxon>Endopterygota</taxon>
        <taxon>Hymenoptera</taxon>
        <taxon>Apocrita</taxon>
        <taxon>Proctotrupomorpha</taxon>
        <taxon>Chalcidoidea</taxon>
        <taxon>Trichogrammatidae</taxon>
        <taxon>Trichogramma</taxon>
    </lineage>
</organism>
<proteinExistence type="predicted"/>
<dbReference type="Proteomes" id="UP000479190">
    <property type="component" value="Unassembled WGS sequence"/>
</dbReference>
<dbReference type="AlphaFoldDB" id="A0A6H5ID09"/>
<accession>A0A6H5ID09</accession>
<dbReference type="EMBL" id="CADCXV010000750">
    <property type="protein sequence ID" value="CAB0034674.1"/>
    <property type="molecule type" value="Genomic_DNA"/>
</dbReference>
<keyword evidence="2" id="KW-1185">Reference proteome</keyword>
<evidence type="ECO:0000313" key="2">
    <source>
        <dbReference type="Proteomes" id="UP000479190"/>
    </source>
</evidence>
<evidence type="ECO:0000313" key="1">
    <source>
        <dbReference type="EMBL" id="CAB0034674.1"/>
    </source>
</evidence>
<sequence>MFSYLRVRAERRRERESDYPAARIYRESSAASFSVGGALDAGPPLEHHEDGLWMLLTLSWRTSNGSIYVARAKDEAPEYYILLLRSYRAAQPKIQFV</sequence>
<name>A0A6H5ID09_9HYME</name>
<reference evidence="1 2" key="1">
    <citation type="submission" date="2020-02" db="EMBL/GenBank/DDBJ databases">
        <authorList>
            <person name="Ferguson B K."/>
        </authorList>
    </citation>
    <scope>NUCLEOTIDE SEQUENCE [LARGE SCALE GENOMIC DNA]</scope>
</reference>
<gene>
    <name evidence="1" type="ORF">TBRA_LOCUS6572</name>
</gene>